<dbReference type="Proteomes" id="UP000614601">
    <property type="component" value="Unassembled WGS sequence"/>
</dbReference>
<comment type="caution">
    <text evidence="1">The sequence shown here is derived from an EMBL/GenBank/DDBJ whole genome shotgun (WGS) entry which is preliminary data.</text>
</comment>
<keyword evidence="2" id="KW-1185">Reference proteome</keyword>
<evidence type="ECO:0000313" key="1">
    <source>
        <dbReference type="EMBL" id="CAD5228394.1"/>
    </source>
</evidence>
<evidence type="ECO:0000313" key="2">
    <source>
        <dbReference type="Proteomes" id="UP000614601"/>
    </source>
</evidence>
<dbReference type="AlphaFoldDB" id="A0A811LMR5"/>
<dbReference type="Proteomes" id="UP000783686">
    <property type="component" value="Unassembled WGS sequence"/>
</dbReference>
<accession>A0A811LMR5</accession>
<organism evidence="1 2">
    <name type="scientific">Bursaphelenchus okinawaensis</name>
    <dbReference type="NCBI Taxonomy" id="465554"/>
    <lineage>
        <taxon>Eukaryota</taxon>
        <taxon>Metazoa</taxon>
        <taxon>Ecdysozoa</taxon>
        <taxon>Nematoda</taxon>
        <taxon>Chromadorea</taxon>
        <taxon>Rhabditida</taxon>
        <taxon>Tylenchina</taxon>
        <taxon>Tylenchomorpha</taxon>
        <taxon>Aphelenchoidea</taxon>
        <taxon>Aphelenchoididae</taxon>
        <taxon>Bursaphelenchus</taxon>
    </lineage>
</organism>
<reference evidence="1" key="1">
    <citation type="submission" date="2020-09" db="EMBL/GenBank/DDBJ databases">
        <authorList>
            <person name="Kikuchi T."/>
        </authorList>
    </citation>
    <scope>NUCLEOTIDE SEQUENCE</scope>
    <source>
        <strain evidence="1">SH1</strain>
    </source>
</reference>
<sequence length="66" mass="7591">MKSELAINERVEPQVPVKGSKPDTRLNAALRKARRREDTQFMRLLAKTNPTEIREKASLRNGSQEE</sequence>
<proteinExistence type="predicted"/>
<protein>
    <submittedName>
        <fullName evidence="1">Uncharacterized protein</fullName>
    </submittedName>
</protein>
<gene>
    <name evidence="1" type="ORF">BOKJ2_LOCUS12656</name>
</gene>
<name>A0A811LMR5_9BILA</name>
<dbReference type="EMBL" id="CAJFDH010000006">
    <property type="protein sequence ID" value="CAD5228394.1"/>
    <property type="molecule type" value="Genomic_DNA"/>
</dbReference>
<dbReference type="EMBL" id="CAJFCW020000006">
    <property type="protein sequence ID" value="CAG9124421.1"/>
    <property type="molecule type" value="Genomic_DNA"/>
</dbReference>